<feature type="compositionally biased region" description="Low complexity" evidence="1">
    <location>
        <begin position="321"/>
        <end position="341"/>
    </location>
</feature>
<comment type="caution">
    <text evidence="2">The sequence shown here is derived from an EMBL/GenBank/DDBJ whole genome shotgun (WGS) entry which is preliminary data.</text>
</comment>
<dbReference type="Proteomes" id="UP001057375">
    <property type="component" value="Unassembled WGS sequence"/>
</dbReference>
<dbReference type="PANTHER" id="PTHR12975">
    <property type="entry name" value="TRANSPORT PROTEIN TRAPP"/>
    <property type="match status" value="1"/>
</dbReference>
<feature type="region of interest" description="Disordered" evidence="1">
    <location>
        <begin position="1147"/>
        <end position="1171"/>
    </location>
</feature>
<feature type="region of interest" description="Disordered" evidence="1">
    <location>
        <begin position="1891"/>
        <end position="1955"/>
    </location>
</feature>
<feature type="compositionally biased region" description="Low complexity" evidence="1">
    <location>
        <begin position="650"/>
        <end position="672"/>
    </location>
</feature>
<dbReference type="InterPro" id="IPR024420">
    <property type="entry name" value="TRAPP_III_complex_Trs85"/>
</dbReference>
<feature type="compositionally biased region" description="Polar residues" evidence="1">
    <location>
        <begin position="613"/>
        <end position="623"/>
    </location>
</feature>
<feature type="compositionally biased region" description="Basic and acidic residues" evidence="1">
    <location>
        <begin position="1236"/>
        <end position="1254"/>
    </location>
</feature>
<organism evidence="2 3">
    <name type="scientific">Aduncisulcus paluster</name>
    <dbReference type="NCBI Taxonomy" id="2918883"/>
    <lineage>
        <taxon>Eukaryota</taxon>
        <taxon>Metamonada</taxon>
        <taxon>Carpediemonas-like organisms</taxon>
        <taxon>Aduncisulcus</taxon>
    </lineage>
</organism>
<keyword evidence="3" id="KW-1185">Reference proteome</keyword>
<feature type="region of interest" description="Disordered" evidence="1">
    <location>
        <begin position="1236"/>
        <end position="1275"/>
    </location>
</feature>
<sequence>MVKQKDLFTLLSRRYSPVIAVLTSPMVHSVQNVTGFTFEQLLHIFSHSMEINQTIVYPFEDNPSFFVKNKYLRFVPMAPVHVNFPQPTLHEATDKDKREKHDLSPQKGISSISACVKIHCKRYKNLVTDSHKTIPTNAKEAKEFMASIPSSSRQIMTNPWADDVFGALFSLYSHSTTHSGSDKTFQNIPNTVLSTIDAPAAVLCATTTKDKYAAKTFSLLYNPNNPPVFLQQSASLCASRINVIIHFESWGPFPAQFVRTIEKEVGSVLSFIIPDISCKIHHDETSSTPPPPSTPISTSSGLSDDYQHRPMAISSPKTPQSSPSVMSPTLPSPPVSSSSIPLSPSSSVTSSAILSALLASIPLTPVLPPLVISPIQANTLSSSSSSPSVHRVGPVSPASLIPSSLALSLHHLITHVGRETMKNIQNRMVLAQKRIDGKEKGIGSKFKRLFKSKEADILEYICGRGGSRYSSQNDSQKPHRRLPIPKFCSPFPSASNLSSPLPPSSSASSSLPILNVHTVIGANRALCDSLLMIGDYKRALTQYILFKAESSKATPIMSALLEQELSVSAILMCLGGTCGDRDIAASHDIVARMASIGGVHTPMGPGSPKYESKSPNPVGTGSTLGVSTAIGQRITSPLAKEALHPPPSSSSPSAISMTSSASTSSSKCHSPANPMPALFPPPPLSHPLLSCPSHHCLSFILSLVTHTLSTVPMLLLTHLRDLEKVGDSFKRQIFNSYLPLACMSVILVRSVLDECNDRVVRSVGFLLEGTPNMLGNVFSCLANDNFLSNDERSENHRKLKEKLSKLRSKSSNPKVLAALSPSLHSSLPSLLLPYQYQLLRQISMTLGVVGAVAREECAWLCVEMSGWNIWKKTMQVFNKGLSGYSGSSAIVRVSSSLSSLKISGKQALCDIFSPSLFGSLPSSLQQSLLSLPRIVGDQSEVISSNVHTLTSSIQSTLQNYEVSTLSQFSLIPYSVKSLPPFMSTHFTQYFPAVSSPWRHFSLHLMWSSFLYHSHGLFDNATRATLFGLMVVTRSSSIQSSEEGQHCLPSGFSHDLTSSSSMSVPAGSTIWRERERQFLEHLRMDIRDIMTKKTSESGTFSPSTLLSQRSPNISTSLAILERLVVLSDDPRSQNGYLELHNEMTGKMITSSSFSSSKAETKQDEETSQLSPPVARPISLFPALVPSSLTLSSSIPFSKTSFGSSLSVCNGVVVSPLGETGDEWDVITNTERAQYDRDRERWKRQERERSRIERSRSFGGGTLPSDFSPSLSPSSSVSSIETAFSQPRALSVSLTEMDLLNLSKEAGITERMKRKAKEREQWNEKGKLWLQKEEEKKRKREELYGPDSDEFVESMLGGQRNPVMFSMPLTSVSDSSEDDSMWCCQGESILIRVSITNPLVCPLFLSDVSVCGSIFDGEGEMIVAELDALVKADKQREKLKKGKTWKDRMEDFRKTVNKLSAGYKERLEEEKKREEERKRRRDVMRLRREEKKNRKKSRKIREETEGEDLLLLREKKREEERKTFHDIYSLLSQPVIEQSKVLDLLAQSNSPDALKAVSSSNLSFRLPPRSRASLTFKLSPSRAGCLVLLGIRGNIAAKEKDTSSSPFFLPFLSSIALALSSQSSSSLPTIRGPLTMCSVTMNEEGESCEIEAQNAISNNKAYKLFIPIIEAAPSLEMTARMGSRKDDVHGSLDAKRSQYPSNISYPSQSLLPITLTIHNKGKKRACGIRLLVSERERVTLSGGHSSRLSLASIESVDEIGWKMEDWGRRKEKQWRAERNKRKTTQDITTKASKRLCLNIDEFVEEELKNCRDTHHGCISSLSALANTSVSAISFSSSSIATLSTLPIPLPSLPPQSTISVTLIVHCACVGEWNIHFACGYDGEDHWIDVSNLEEEEAEEEAEEGEEAEEEEREDNDHIPDSDSSSNGIPSEIKAMDPSLLPTPPPLPPRPHSSLLSHTRTAHASLSISLFPSLSLSLNTIREKDRRGHNCVCTLRAWGTGKESWTPEKGKDGVVRKRKGRGRILGLLCMSDMWQCEPWIDKVPQKTHSSISVLDESLFLNSSQASSSHLFSLSPRDDSFPLLLTSLTRAQAECVCEEVNDVERARKNRKLRPKNRRQAQMVAKLALGKPRKISEVVGEVDDVLELCSTVAATDHEDKESEESLSNPKKSLSDLERSLPSVISYTSLSSSVESDKVSSSVASLSSLLMLSRKRREREQRHRDELIRDEIFGGGYACVDLGYSSRVAPKVKHSVRCVLNRLSEEKKQKRKEFISQDNASEYEASLVPFSSLLYSCDPCSDCISLTLLDSTYGSVLNVVEHADKERVEKVEGCVAMLRDWEKEKRRRVWRKGKECVDEFDVCVFFEWEEEIEEEIDGKTVTHSISYICASIFPAQQIPHSKLSVVATPSHSADETSEQEEKDQWCILDECTRIVHRSKIEMGLEFKEEIPPVVIKKGDGKEISEINKMTLPSFIFSSVSPFPILSHPRMCMAPESTDKASFVLPSAYLTGSAFTSWPLGVVKIMNRKTGKIPRLGIRVQCDRVVHHDFGRIHEGNQPAVVPVTVHVRNEGFFPMNITMSPIGDHHLHQHTAKHLIHSHIIGGDGKVRNREMVLPFHTIDLHMYIVVHSPGVVECGSILIEANALVSLDGGLCVMQYPKMKSKAVNVIVQDISQ</sequence>
<feature type="compositionally biased region" description="Low complexity" evidence="1">
    <location>
        <begin position="1262"/>
        <end position="1275"/>
    </location>
</feature>
<dbReference type="EMBL" id="BQXS01012641">
    <property type="protein sequence ID" value="GKT26199.1"/>
    <property type="molecule type" value="Genomic_DNA"/>
</dbReference>
<feature type="region of interest" description="Disordered" evidence="1">
    <location>
        <begin position="600"/>
        <end position="623"/>
    </location>
</feature>
<dbReference type="PANTHER" id="PTHR12975:SF6">
    <property type="entry name" value="TRAFFICKING PROTEIN PARTICLE COMPLEX SUBUNIT 8"/>
    <property type="match status" value="1"/>
</dbReference>
<name>A0ABQ5K738_9EUKA</name>
<gene>
    <name evidence="2" type="ORF">ADUPG1_013274</name>
</gene>
<feature type="region of interest" description="Disordered" evidence="1">
    <location>
        <begin position="282"/>
        <end position="341"/>
    </location>
</feature>
<protein>
    <submittedName>
        <fullName evidence="2">Uncharacterized protein</fullName>
    </submittedName>
</protein>
<evidence type="ECO:0000313" key="3">
    <source>
        <dbReference type="Proteomes" id="UP001057375"/>
    </source>
</evidence>
<evidence type="ECO:0000256" key="1">
    <source>
        <dbReference type="SAM" id="MobiDB-lite"/>
    </source>
</evidence>
<proteinExistence type="predicted"/>
<dbReference type="Pfam" id="PF12739">
    <property type="entry name" value="TRAPPC-Trs85"/>
    <property type="match status" value="1"/>
</dbReference>
<evidence type="ECO:0000313" key="2">
    <source>
        <dbReference type="EMBL" id="GKT26199.1"/>
    </source>
</evidence>
<accession>A0ABQ5K738</accession>
<feature type="region of interest" description="Disordered" evidence="1">
    <location>
        <begin position="640"/>
        <end position="674"/>
    </location>
</feature>
<feature type="compositionally biased region" description="Pro residues" evidence="1">
    <location>
        <begin position="1938"/>
        <end position="1948"/>
    </location>
</feature>
<reference evidence="2" key="1">
    <citation type="submission" date="2022-03" db="EMBL/GenBank/DDBJ databases">
        <title>Draft genome sequence of Aduncisulcus paluster, a free-living microaerophilic Fornicata.</title>
        <authorList>
            <person name="Yuyama I."/>
            <person name="Kume K."/>
            <person name="Tamura T."/>
            <person name="Inagaki Y."/>
            <person name="Hashimoto T."/>
        </authorList>
    </citation>
    <scope>NUCLEOTIDE SEQUENCE</scope>
    <source>
        <strain evidence="2">NY0171</strain>
    </source>
</reference>
<feature type="compositionally biased region" description="Acidic residues" evidence="1">
    <location>
        <begin position="1891"/>
        <end position="1911"/>
    </location>
</feature>